<dbReference type="Pfam" id="PF03547">
    <property type="entry name" value="Mem_trans"/>
    <property type="match status" value="1"/>
</dbReference>
<feature type="transmembrane region" description="Helical" evidence="7">
    <location>
        <begin position="166"/>
        <end position="186"/>
    </location>
</feature>
<evidence type="ECO:0000256" key="1">
    <source>
        <dbReference type="ARBA" id="ARBA00004141"/>
    </source>
</evidence>
<dbReference type="GO" id="GO:0016020">
    <property type="term" value="C:membrane"/>
    <property type="evidence" value="ECO:0007669"/>
    <property type="project" value="UniProtKB-SubCell"/>
</dbReference>
<feature type="transmembrane region" description="Helical" evidence="7">
    <location>
        <begin position="64"/>
        <end position="82"/>
    </location>
</feature>
<dbReference type="Proteomes" id="UP000327478">
    <property type="component" value="Chromosome"/>
</dbReference>
<evidence type="ECO:0000256" key="5">
    <source>
        <dbReference type="ARBA" id="ARBA00022989"/>
    </source>
</evidence>
<keyword evidence="4 7" id="KW-0812">Transmembrane</keyword>
<evidence type="ECO:0000313" key="11">
    <source>
        <dbReference type="Proteomes" id="UP000480556"/>
    </source>
</evidence>
<feature type="transmembrane region" description="Helical" evidence="7">
    <location>
        <begin position="256"/>
        <end position="275"/>
    </location>
</feature>
<dbReference type="Proteomes" id="UP000480556">
    <property type="component" value="Unassembled WGS sequence"/>
</dbReference>
<evidence type="ECO:0000313" key="9">
    <source>
        <dbReference type="EMBL" id="QGA11745.1"/>
    </source>
</evidence>
<dbReference type="EMBL" id="WITK01000003">
    <property type="protein sequence ID" value="MQW91350.1"/>
    <property type="molecule type" value="Genomic_DNA"/>
</dbReference>
<name>A0A5Q0P3N1_9GAMM</name>
<feature type="transmembrane region" description="Helical" evidence="7">
    <location>
        <begin position="94"/>
        <end position="117"/>
    </location>
</feature>
<evidence type="ECO:0000313" key="10">
    <source>
        <dbReference type="Proteomes" id="UP000327478"/>
    </source>
</evidence>
<dbReference type="RefSeq" id="WP_153372363.1">
    <property type="nucleotide sequence ID" value="NZ_CP045650.1"/>
</dbReference>
<organism evidence="8 11">
    <name type="scientific">Acinetobacter wanghuae</name>
    <dbReference type="NCBI Taxonomy" id="2662362"/>
    <lineage>
        <taxon>Bacteria</taxon>
        <taxon>Pseudomonadati</taxon>
        <taxon>Pseudomonadota</taxon>
        <taxon>Gammaproteobacteria</taxon>
        <taxon>Moraxellales</taxon>
        <taxon>Moraxellaceae</taxon>
        <taxon>Acinetobacter</taxon>
    </lineage>
</organism>
<keyword evidence="2" id="KW-0813">Transport</keyword>
<keyword evidence="10" id="KW-1185">Reference proteome</keyword>
<dbReference type="PANTHER" id="PTHR36838:SF3">
    <property type="entry name" value="TRANSPORTER AUXIN EFFLUX CARRIER EC FAMILY"/>
    <property type="match status" value="1"/>
</dbReference>
<evidence type="ECO:0000313" key="8">
    <source>
        <dbReference type="EMBL" id="MQW91350.1"/>
    </source>
</evidence>
<feature type="transmembrane region" description="Helical" evidence="7">
    <location>
        <begin position="284"/>
        <end position="304"/>
    </location>
</feature>
<dbReference type="PANTHER" id="PTHR36838">
    <property type="entry name" value="AUXIN EFFLUX CARRIER FAMILY PROTEIN"/>
    <property type="match status" value="1"/>
</dbReference>
<keyword evidence="5 7" id="KW-1133">Transmembrane helix</keyword>
<sequence>MLLSILFPICAIVLLGFLAARTGFIQPSLITGMSQFVIKVALPAFLLQALASKNLSEIWHPRYFMAYALGSLLLYALAFFICRRYFKSNLTEASVLAVGASMSNTGFIGTAVLTLLIGSHAAVYLSLTLIIENLLIVTLMMVLAERGLQTGSAQTSPILRDTLVRIIKNPLILAIVLGMACVLLDVQLPKVLAHTLTILGQTASPLALFVIGASLMGMTVKSVNTHSWVLVLIKGLLMPAVIFILLWSFGVNNETLYVGTLIAALPMPIAFGIFAQHYGVHGKALAPLVMSTVFGFVVTAIWLMQSVHYL</sequence>
<feature type="transmembrane region" description="Helical" evidence="7">
    <location>
        <begin position="123"/>
        <end position="145"/>
    </location>
</feature>
<evidence type="ECO:0000256" key="4">
    <source>
        <dbReference type="ARBA" id="ARBA00022692"/>
    </source>
</evidence>
<feature type="transmembrane region" description="Helical" evidence="7">
    <location>
        <begin position="228"/>
        <end position="250"/>
    </location>
</feature>
<gene>
    <name evidence="9" type="ORF">GFH30_10310</name>
    <name evidence="8" type="ORF">GHJ48_02835</name>
</gene>
<reference evidence="10 11" key="1">
    <citation type="submission" date="2019-10" db="EMBL/GenBank/DDBJ databases">
        <authorList>
            <person name="Dong K."/>
        </authorList>
    </citation>
    <scope>NUCLEOTIDE SEQUENCE [LARGE SCALE GENOMIC DNA]</scope>
    <source>
        <strain evidence="10">dk386</strain>
        <strain evidence="9">Dk386</strain>
        <strain evidence="8">Dk771</strain>
        <strain evidence="11">dk771</strain>
    </source>
</reference>
<feature type="transmembrane region" description="Helical" evidence="7">
    <location>
        <begin position="6"/>
        <end position="24"/>
    </location>
</feature>
<feature type="transmembrane region" description="Helical" evidence="7">
    <location>
        <begin position="192"/>
        <end position="216"/>
    </location>
</feature>
<evidence type="ECO:0000256" key="2">
    <source>
        <dbReference type="ARBA" id="ARBA00022448"/>
    </source>
</evidence>
<dbReference type="GO" id="GO:0055085">
    <property type="term" value="P:transmembrane transport"/>
    <property type="evidence" value="ECO:0007669"/>
    <property type="project" value="InterPro"/>
</dbReference>
<keyword evidence="3" id="KW-1003">Cell membrane</keyword>
<dbReference type="EMBL" id="CP045650">
    <property type="protein sequence ID" value="QGA11745.1"/>
    <property type="molecule type" value="Genomic_DNA"/>
</dbReference>
<keyword evidence="6 7" id="KW-0472">Membrane</keyword>
<accession>A0A5Q0P3N1</accession>
<dbReference type="InterPro" id="IPR004776">
    <property type="entry name" value="Mem_transp_PIN-like"/>
</dbReference>
<comment type="subcellular location">
    <subcellularLocation>
        <location evidence="1">Membrane</location>
        <topology evidence="1">Multi-pass membrane protein</topology>
    </subcellularLocation>
</comment>
<dbReference type="AlphaFoldDB" id="A0A5Q0P3N1"/>
<protein>
    <submittedName>
        <fullName evidence="8">AEC family transporter</fullName>
    </submittedName>
</protein>
<proteinExistence type="predicted"/>
<evidence type="ECO:0000256" key="7">
    <source>
        <dbReference type="SAM" id="Phobius"/>
    </source>
</evidence>
<evidence type="ECO:0000256" key="6">
    <source>
        <dbReference type="ARBA" id="ARBA00023136"/>
    </source>
</evidence>
<evidence type="ECO:0000256" key="3">
    <source>
        <dbReference type="ARBA" id="ARBA00022475"/>
    </source>
</evidence>